<dbReference type="GO" id="GO:0005777">
    <property type="term" value="C:peroxisome"/>
    <property type="evidence" value="ECO:0007669"/>
    <property type="project" value="UniProtKB-SubCell"/>
</dbReference>
<dbReference type="Gene3D" id="3.30.465.10">
    <property type="match status" value="1"/>
</dbReference>
<evidence type="ECO:0000256" key="9">
    <source>
        <dbReference type="ARBA" id="ARBA00022827"/>
    </source>
</evidence>
<evidence type="ECO:0000256" key="12">
    <source>
        <dbReference type="ARBA" id="ARBA00023014"/>
    </source>
</evidence>
<dbReference type="InterPro" id="IPR008274">
    <property type="entry name" value="AldOxase/xan_DH_MoCoBD1"/>
</dbReference>
<dbReference type="SUPFAM" id="SSF47741">
    <property type="entry name" value="CO dehydrogenase ISP C-domain like"/>
    <property type="match status" value="1"/>
</dbReference>
<dbReference type="InParanoid" id="A0A1S4FQ39"/>
<dbReference type="FunFam" id="3.30.465.10:FF:000013">
    <property type="entry name" value="Aldehyde oxidase"/>
    <property type="match status" value="1"/>
</dbReference>
<dbReference type="VEuPathDB" id="VectorBase:AAEL010384"/>
<reference evidence="21" key="2">
    <citation type="submission" date="2020-05" db="UniProtKB">
        <authorList>
            <consortium name="EnsemblMetazoa"/>
        </authorList>
    </citation>
    <scope>IDENTIFICATION</scope>
    <source>
        <strain evidence="21">LVP_AGWG</strain>
    </source>
</reference>
<dbReference type="InterPro" id="IPR016169">
    <property type="entry name" value="FAD-bd_PCMH_sub2"/>
</dbReference>
<feature type="binding site" evidence="20">
    <location>
        <position position="1038"/>
    </location>
    <ligand>
        <name>Mo-molybdopterin</name>
        <dbReference type="ChEBI" id="CHEBI:71302"/>
    </ligand>
    <ligandPart>
        <name>Mo</name>
        <dbReference type="ChEBI" id="CHEBI:28685"/>
    </ligandPart>
</feature>
<evidence type="ECO:0000256" key="16">
    <source>
        <dbReference type="ARBA" id="ARBA00052415"/>
    </source>
</evidence>
<keyword evidence="12 20" id="KW-0411">Iron-sulfur</keyword>
<proteinExistence type="inferred from homology"/>
<dbReference type="InterPro" id="IPR036010">
    <property type="entry name" value="2Fe-2S_ferredoxin-like_sf"/>
</dbReference>
<name>A0A1S4FQ39_AEDAE</name>
<dbReference type="Gene3D" id="3.90.1170.50">
    <property type="entry name" value="Aldehyde oxidase/xanthine dehydrogenase, a/b hammerhead"/>
    <property type="match status" value="1"/>
</dbReference>
<dbReference type="GO" id="GO:0005506">
    <property type="term" value="F:iron ion binding"/>
    <property type="evidence" value="ECO:0007669"/>
    <property type="project" value="InterPro"/>
</dbReference>
<evidence type="ECO:0000313" key="21">
    <source>
        <dbReference type="EnsemblMetazoa" id="AAEL010384-PA"/>
    </source>
</evidence>
<evidence type="ECO:0000256" key="15">
    <source>
        <dbReference type="ARBA" id="ARBA00034078"/>
    </source>
</evidence>
<evidence type="ECO:0000256" key="6">
    <source>
        <dbReference type="ARBA" id="ARBA00022630"/>
    </source>
</evidence>
<dbReference type="InterPro" id="IPR037165">
    <property type="entry name" value="AldOxase/xan_DH_Mopterin-bd_sf"/>
</dbReference>
<dbReference type="InterPro" id="IPR016208">
    <property type="entry name" value="Ald_Oxase/xanthine_DH-like"/>
</dbReference>
<dbReference type="PIRSF" id="PIRSF000127">
    <property type="entry name" value="Xanthine_DH"/>
    <property type="match status" value="1"/>
</dbReference>
<keyword evidence="10" id="KW-0560">Oxidoreductase</keyword>
<evidence type="ECO:0000256" key="7">
    <source>
        <dbReference type="ARBA" id="ARBA00022714"/>
    </source>
</evidence>
<evidence type="ECO:0000256" key="10">
    <source>
        <dbReference type="ARBA" id="ARBA00023002"/>
    </source>
</evidence>
<evidence type="ECO:0000256" key="14">
    <source>
        <dbReference type="ARBA" id="ARBA00023140"/>
    </source>
</evidence>
<dbReference type="InterPro" id="IPR036683">
    <property type="entry name" value="CO_DH_flav_C_dom_sf"/>
</dbReference>
<feature type="binding site" evidence="20">
    <location>
        <position position="42"/>
    </location>
    <ligand>
        <name>[2Fe-2S] cluster</name>
        <dbReference type="ChEBI" id="CHEBI:190135"/>
        <label>1</label>
    </ligand>
</feature>
<dbReference type="FunFam" id="3.90.1170.50:FF:000003">
    <property type="entry name" value="Aldehyde oxidase"/>
    <property type="match status" value="1"/>
</dbReference>
<feature type="active site" description="Proton acceptor" evidence="18">
    <location>
        <position position="1210"/>
    </location>
</feature>
<dbReference type="Pfam" id="PF00111">
    <property type="entry name" value="Fer2"/>
    <property type="match status" value="1"/>
</dbReference>
<dbReference type="InterPro" id="IPR036318">
    <property type="entry name" value="FAD-bd_PCMH-like_sf"/>
</dbReference>
<dbReference type="InterPro" id="IPR005107">
    <property type="entry name" value="CO_DH_flav_C"/>
</dbReference>
<evidence type="ECO:0000256" key="8">
    <source>
        <dbReference type="ARBA" id="ARBA00022723"/>
    </source>
</evidence>
<dbReference type="PANTHER" id="PTHR11908">
    <property type="entry name" value="XANTHINE DEHYDROGENASE"/>
    <property type="match status" value="1"/>
</dbReference>
<dbReference type="SUPFAM" id="SSF54292">
    <property type="entry name" value="2Fe-2S ferredoxin-like"/>
    <property type="match status" value="1"/>
</dbReference>
<organism evidence="21 22">
    <name type="scientific">Aedes aegypti</name>
    <name type="common">Yellowfever mosquito</name>
    <name type="synonym">Culex aegypti</name>
    <dbReference type="NCBI Taxonomy" id="7159"/>
    <lineage>
        <taxon>Eukaryota</taxon>
        <taxon>Metazoa</taxon>
        <taxon>Ecdysozoa</taxon>
        <taxon>Arthropoda</taxon>
        <taxon>Hexapoda</taxon>
        <taxon>Insecta</taxon>
        <taxon>Pterygota</taxon>
        <taxon>Neoptera</taxon>
        <taxon>Endopterygota</taxon>
        <taxon>Diptera</taxon>
        <taxon>Nematocera</taxon>
        <taxon>Culicoidea</taxon>
        <taxon>Culicidae</taxon>
        <taxon>Culicinae</taxon>
        <taxon>Aedini</taxon>
        <taxon>Aedes</taxon>
        <taxon>Stegomyia</taxon>
    </lineage>
</organism>
<evidence type="ECO:0000256" key="20">
    <source>
        <dbReference type="PIRSR" id="PIRSR000127-3"/>
    </source>
</evidence>
<dbReference type="SUPFAM" id="SSF56003">
    <property type="entry name" value="Molybdenum cofactor-binding domain"/>
    <property type="match status" value="1"/>
</dbReference>
<evidence type="ECO:0000256" key="17">
    <source>
        <dbReference type="ARBA" id="ARBA00072265"/>
    </source>
</evidence>
<keyword evidence="13" id="KW-0520">NAD</keyword>
<feature type="binding site" evidence="20">
    <location>
        <position position="72"/>
    </location>
    <ligand>
        <name>[2Fe-2S] cluster</name>
        <dbReference type="ChEBI" id="CHEBI:190135"/>
        <label>1</label>
    </ligand>
</feature>
<dbReference type="FunCoup" id="A0A1S4FQ39">
    <property type="interactions" value="209"/>
</dbReference>
<evidence type="ECO:0000256" key="2">
    <source>
        <dbReference type="ARBA" id="ARBA00004275"/>
    </source>
</evidence>
<comment type="cofactor">
    <cofactor evidence="20">
        <name>[2Fe-2S] cluster</name>
        <dbReference type="ChEBI" id="CHEBI:190135"/>
    </cofactor>
    <text evidence="20">Binds 2 [2Fe-2S] clusters.</text>
</comment>
<reference evidence="21 22" key="1">
    <citation type="submission" date="2017-06" db="EMBL/GenBank/DDBJ databases">
        <title>Aedes aegypti genome working group (AGWG) sequencing and assembly.</title>
        <authorList>
            <consortium name="Aedes aegypti Genome Working Group (AGWG)"/>
            <person name="Matthews B.J."/>
        </authorList>
    </citation>
    <scope>NUCLEOTIDE SEQUENCE [LARGE SCALE GENOMIC DNA]</scope>
    <source>
        <strain evidence="21 22">LVP_AGWG</strain>
    </source>
</reference>
<dbReference type="FunFam" id="1.10.150.120:FF:000007">
    <property type="entry name" value="indole-3-acetaldehyde oxidase"/>
    <property type="match status" value="1"/>
</dbReference>
<evidence type="ECO:0000256" key="4">
    <source>
        <dbReference type="ARBA" id="ARBA00011738"/>
    </source>
</evidence>
<protein>
    <recommendedName>
        <fullName evidence="17">Indole-3-acetaldehyde oxidase</fullName>
    </recommendedName>
</protein>
<dbReference type="OrthoDB" id="8300278at2759"/>
<evidence type="ECO:0000256" key="19">
    <source>
        <dbReference type="PIRSR" id="PIRSR000127-2"/>
    </source>
</evidence>
<keyword evidence="7 20" id="KW-0001">2Fe-2S</keyword>
<dbReference type="SUPFAM" id="SSF54665">
    <property type="entry name" value="CO dehydrogenase molybdoprotein N-domain-like"/>
    <property type="match status" value="1"/>
</dbReference>
<dbReference type="Gene3D" id="3.30.365.10">
    <property type="entry name" value="Aldehyde oxidase/xanthine dehydrogenase, molybdopterin binding domain"/>
    <property type="match status" value="4"/>
</dbReference>
<feature type="binding site" evidence="20">
    <location>
        <position position="115"/>
    </location>
    <ligand>
        <name>[2Fe-2S] cluster</name>
        <dbReference type="ChEBI" id="CHEBI:190135"/>
        <label>2</label>
    </ligand>
</feature>
<dbReference type="InterPro" id="IPR006058">
    <property type="entry name" value="2Fe2S_fd_BS"/>
</dbReference>
<comment type="cofactor">
    <cofactor evidence="20">
        <name>Mo-molybdopterin</name>
        <dbReference type="ChEBI" id="CHEBI:71302"/>
    </cofactor>
    <text evidence="20">Binds 1 Mo-molybdopterin (Mo-MPT) cofactor per subunit.</text>
</comment>
<keyword evidence="11 20" id="KW-0408">Iron</keyword>
<dbReference type="InterPro" id="IPR002346">
    <property type="entry name" value="Mopterin_DH_FAD-bd"/>
</dbReference>
<dbReference type="Gene3D" id="1.10.150.120">
    <property type="entry name" value="[2Fe-2S]-binding domain"/>
    <property type="match status" value="1"/>
</dbReference>
<comment type="cofactor">
    <cofactor evidence="1 19">
        <name>FAD</name>
        <dbReference type="ChEBI" id="CHEBI:57692"/>
    </cofactor>
</comment>
<dbReference type="PROSITE" id="PS51387">
    <property type="entry name" value="FAD_PCMH"/>
    <property type="match status" value="1"/>
</dbReference>
<evidence type="ECO:0000256" key="1">
    <source>
        <dbReference type="ARBA" id="ARBA00001974"/>
    </source>
</evidence>
<keyword evidence="5 20" id="KW-0500">Molybdenum</keyword>
<dbReference type="Gene3D" id="3.10.20.30">
    <property type="match status" value="1"/>
</dbReference>
<comment type="subcellular location">
    <subcellularLocation>
        <location evidence="2">Peroxisome</location>
    </subcellularLocation>
</comment>
<dbReference type="InterPro" id="IPR016166">
    <property type="entry name" value="FAD-bd_PCMH"/>
</dbReference>
<dbReference type="Pfam" id="PF20256">
    <property type="entry name" value="MoCoBD_2"/>
    <property type="match status" value="1"/>
</dbReference>
<keyword evidence="9 19" id="KW-0274">FAD</keyword>
<dbReference type="Proteomes" id="UP000008820">
    <property type="component" value="Chromosome 2"/>
</dbReference>
<feature type="binding site" evidence="19">
    <location>
        <position position="397"/>
    </location>
    <ligand>
        <name>FAD</name>
        <dbReference type="ChEBI" id="CHEBI:57692"/>
    </ligand>
</feature>
<dbReference type="Pfam" id="PF01799">
    <property type="entry name" value="Fer2_2"/>
    <property type="match status" value="1"/>
</dbReference>
<evidence type="ECO:0000313" key="22">
    <source>
        <dbReference type="Proteomes" id="UP000008820"/>
    </source>
</evidence>
<feature type="binding site" evidence="20">
    <location>
        <position position="112"/>
    </location>
    <ligand>
        <name>[2Fe-2S] cluster</name>
        <dbReference type="ChEBI" id="CHEBI:190135"/>
        <label>2</label>
    </ligand>
</feature>
<dbReference type="InterPro" id="IPR000674">
    <property type="entry name" value="Ald_Oxase/Xan_DH_a/b"/>
</dbReference>
<feature type="binding site" evidence="20">
    <location>
        <position position="886"/>
    </location>
    <ligand>
        <name>Mo-molybdopterin</name>
        <dbReference type="ChEBI" id="CHEBI:71302"/>
    </ligand>
    <ligandPart>
        <name>Mo</name>
        <dbReference type="ChEBI" id="CHEBI:28685"/>
    </ligandPart>
</feature>
<dbReference type="Pfam" id="PF02738">
    <property type="entry name" value="MoCoBD_1"/>
    <property type="match status" value="1"/>
</dbReference>
<feature type="binding site" evidence="19">
    <location>
        <position position="378"/>
    </location>
    <ligand>
        <name>FAD</name>
        <dbReference type="ChEBI" id="CHEBI:57692"/>
    </ligand>
</feature>
<dbReference type="SMART" id="SM01092">
    <property type="entry name" value="CO_deh_flav_C"/>
    <property type="match status" value="1"/>
</dbReference>
<dbReference type="InterPro" id="IPR046867">
    <property type="entry name" value="AldOxase/xan_DH_MoCoBD2"/>
</dbReference>
<evidence type="ECO:0000256" key="18">
    <source>
        <dbReference type="PIRSR" id="PIRSR000127-1"/>
    </source>
</evidence>
<dbReference type="Pfam" id="PF01315">
    <property type="entry name" value="Ald_Xan_dh_C"/>
    <property type="match status" value="1"/>
</dbReference>
<dbReference type="SUPFAM" id="SSF55447">
    <property type="entry name" value="CO dehydrogenase flavoprotein C-terminal domain-like"/>
    <property type="match status" value="1"/>
</dbReference>
<feature type="binding site" evidence="20">
    <location>
        <position position="47"/>
    </location>
    <ligand>
        <name>[2Fe-2S] cluster</name>
        <dbReference type="ChEBI" id="CHEBI:190135"/>
        <label>1</label>
    </ligand>
</feature>
<dbReference type="GO" id="GO:0050302">
    <property type="term" value="F:indole-3-acetaldehyde oxidase activity"/>
    <property type="evidence" value="ECO:0007669"/>
    <property type="project" value="UniProtKB-EC"/>
</dbReference>
<dbReference type="EnsemblMetazoa" id="AAEL010384-RA">
    <property type="protein sequence ID" value="AAEL010384-PA"/>
    <property type="gene ID" value="AAEL010384"/>
</dbReference>
<evidence type="ECO:0000256" key="13">
    <source>
        <dbReference type="ARBA" id="ARBA00023027"/>
    </source>
</evidence>
<keyword evidence="14" id="KW-0576">Peroxisome</keyword>
<comment type="subunit">
    <text evidence="4">Homodimer.</text>
</comment>
<feature type="binding site" evidence="20">
    <location>
        <position position="148"/>
    </location>
    <ligand>
        <name>[2Fe-2S] cluster</name>
        <dbReference type="ChEBI" id="CHEBI:190135"/>
        <label>2</label>
    </ligand>
</feature>
<sequence length="1266" mass="140546">MEVVFTINGKLYKVNPHSVSVDTSLGTFIRKNAQLSGTKMVCREGGCGSCIVNLNGEHPVSRERQSWAVNSCLFPVYSCHGLDIVTVEGIGNKTQGFHDVQRRLAHFNGTQCGFCSPGMVMNMYSLLESKQGKVTMNEVENAFGGNLCRCTGYRPILEAFKSLAVDAEPRLKEACQDIEDLPKICSNTGKPCQGKCSAVPKKGLHFIFEDEKEWHKVYNIHDVFAIFEKIENRPYMLVAGNTAHGVYRRKSNLEVFIDVSSIEELKFHSLGSTLTLGANTTLSELMTILQDAANSNPEYLYCQELVKHVDLIANVPVRNTGTIAGNLSMKNQHNEFPSDLFLILEAVGAKITLAEAGGKILTVSPNEFCNIDMSKKILLSVVLPPLDPQIYDFRSYKIMARAQSVHAYVNAAFLFKFSPGRTSIQSASVCYGGINAKFTHAKNTESFLAGKNIFSTEILQSSINVLDTEITPSPEPSRASPSYRKHLALSLFYRAVLSIAEKHQFPINSRYGSGTEGFHRPLSSSKQEFQTIRENWPMTKNIPKIEGLSQTSGQAKYVEDLPTVPGELYAAFVSATHPRTKILNIDPSPALNILGVNAFFSAKDIPGRNDFMPTELENPEIEEIFCSEYVLYNGQPLGIILADSFDLAYQASKLVSVTYSEPDDKPILPTLKHVLTANASDRLYDQPYDREGEKFSEESTTSGTVKSIEGRFELPGQFHFSMEPQVCICVPTEDGMDVYSSTQWIDICQIAISQALNVPENSLNFYIRRLGGAFGSKISRASQVACACAIAAHFSQRPVRLVLSVESNMDSIGKRASCISNYRVEVDDNGKILKLVNNYVEDYGCSLNEPVEMVTAQFYKNCYDASRWKLVGKAALTNSASNTWCRGPGTNEGITMAENIMEHIAHSLGKDPLAVRIENMHEDCKIRELLPEFIRDVEYEKRKREIDEFNGANRWKKRGIAIVPMQYPQVFFGQMHALVSIYHIDGTVSITTGGIDMGQGVNTKVAQVASRVLGISMEKISIKGVSNLTSPNAIVSGGSMTSESACYAVKKACEILMERMKPLREKLLDKSWEQITQKCYNEKIDLCAMYQYKEGDIQNYLVWGLTCAEMEVDVLTGNVQIRRVDILEDTGESISPGIDIGQIEGAFVMGIGLYFTENLIYSGENGQLLTNRTWNYHLPGVKDIPVDFRVKLIHNTFNESFVLRSKTTGEPALNMTVALLFALRRALNSARKDAGLGDEWYTMVTPSTPEQICLAAGSKLEQFVLN</sequence>
<evidence type="ECO:0000256" key="11">
    <source>
        <dbReference type="ARBA" id="ARBA00023004"/>
    </source>
</evidence>
<dbReference type="InterPro" id="IPR012675">
    <property type="entry name" value="Beta-grasp_dom_sf"/>
</dbReference>
<feature type="binding site" evidence="20">
    <location>
        <position position="50"/>
    </location>
    <ligand>
        <name>[2Fe-2S] cluster</name>
        <dbReference type="ChEBI" id="CHEBI:190135"/>
        <label>1</label>
    </ligand>
</feature>
<dbReference type="FunFam" id="3.30.365.10:FF:000001">
    <property type="entry name" value="Xanthine dehydrogenase oxidase"/>
    <property type="match status" value="1"/>
</dbReference>
<dbReference type="GO" id="GO:0051537">
    <property type="term" value="F:2 iron, 2 sulfur cluster binding"/>
    <property type="evidence" value="ECO:0007669"/>
    <property type="project" value="UniProtKB-KW"/>
</dbReference>
<dbReference type="Gene3D" id="3.30.390.50">
    <property type="entry name" value="CO dehydrogenase flavoprotein, C-terminal domain"/>
    <property type="match status" value="1"/>
</dbReference>
<evidence type="ECO:0000256" key="3">
    <source>
        <dbReference type="ARBA" id="ARBA00006849"/>
    </source>
</evidence>
<dbReference type="GO" id="GO:0071949">
    <property type="term" value="F:FAD binding"/>
    <property type="evidence" value="ECO:0007669"/>
    <property type="project" value="InterPro"/>
</dbReference>
<dbReference type="InterPro" id="IPR001041">
    <property type="entry name" value="2Fe-2S_ferredoxin-type"/>
</dbReference>
<dbReference type="InterPro" id="IPR036856">
    <property type="entry name" value="Ald_Oxase/Xan_DH_a/b_sf"/>
</dbReference>
<comment type="cofactor">
    <cofactor evidence="15">
        <name>[2Fe-2S] cluster</name>
        <dbReference type="ChEBI" id="CHEBI:190135"/>
    </cofactor>
</comment>
<dbReference type="FunFam" id="3.30.365.10:FF:000008">
    <property type="entry name" value="Aldehyde oxidase1"/>
    <property type="match status" value="1"/>
</dbReference>
<dbReference type="PROSITE" id="PS00197">
    <property type="entry name" value="2FE2S_FER_1"/>
    <property type="match status" value="1"/>
</dbReference>
<dbReference type="SMART" id="SM01008">
    <property type="entry name" value="Ald_Xan_dh_C"/>
    <property type="match status" value="1"/>
</dbReference>
<comment type="catalytic activity">
    <reaction evidence="16">
        <text>indole-3-acetaldehyde + O2 + H2O = (indol-3-yl)acetate + H2O2 + H(+)</text>
        <dbReference type="Rhea" id="RHEA:16277"/>
        <dbReference type="ChEBI" id="CHEBI:15377"/>
        <dbReference type="ChEBI" id="CHEBI:15378"/>
        <dbReference type="ChEBI" id="CHEBI:15379"/>
        <dbReference type="ChEBI" id="CHEBI:16240"/>
        <dbReference type="ChEBI" id="CHEBI:18086"/>
        <dbReference type="ChEBI" id="CHEBI:30854"/>
        <dbReference type="EC" id="1.2.3.7"/>
    </reaction>
</comment>
<dbReference type="InterPro" id="IPR002888">
    <property type="entry name" value="2Fe-2S-bd"/>
</dbReference>
<keyword evidence="22" id="KW-1185">Reference proteome</keyword>
<dbReference type="AlphaFoldDB" id="A0A1S4FQ39"/>
<gene>
    <name evidence="21" type="primary">5573294</name>
</gene>
<dbReference type="PROSITE" id="PS51085">
    <property type="entry name" value="2FE2S_FER_2"/>
    <property type="match status" value="1"/>
</dbReference>
<dbReference type="Pfam" id="PF03450">
    <property type="entry name" value="CO_deh_flav_C"/>
    <property type="match status" value="1"/>
</dbReference>
<accession>A0A1S4FQ39</accession>
<evidence type="ECO:0000256" key="5">
    <source>
        <dbReference type="ARBA" id="ARBA00022505"/>
    </source>
</evidence>
<keyword evidence="6" id="KW-0285">Flavoprotein</keyword>
<feature type="binding site" evidence="20">
    <location>
        <position position="743"/>
    </location>
    <ligand>
        <name>Mo-molybdopterin</name>
        <dbReference type="ChEBI" id="CHEBI:71302"/>
    </ligand>
    <ligandPart>
        <name>Mo</name>
        <dbReference type="ChEBI" id="CHEBI:28685"/>
    </ligandPart>
</feature>
<keyword evidence="8 20" id="KW-0479">Metal-binding</keyword>
<dbReference type="FunFam" id="3.30.390.50:FF:000003">
    <property type="entry name" value="Aldehyde oxidase1"/>
    <property type="match status" value="1"/>
</dbReference>
<dbReference type="InterPro" id="IPR036884">
    <property type="entry name" value="2Fe-2S-bd_dom_sf"/>
</dbReference>
<dbReference type="PANTHER" id="PTHR11908:SF132">
    <property type="entry name" value="ALDEHYDE OXIDASE 1-RELATED"/>
    <property type="match status" value="1"/>
</dbReference>
<feature type="binding site" evidence="20">
    <location>
        <position position="150"/>
    </location>
    <ligand>
        <name>[2Fe-2S] cluster</name>
        <dbReference type="ChEBI" id="CHEBI:190135"/>
        <label>2</label>
    </ligand>
</feature>
<comment type="similarity">
    <text evidence="3">Belongs to the xanthine dehydrogenase family.</text>
</comment>
<dbReference type="FunFam" id="3.10.20.30:FF:000012">
    <property type="entry name" value="Xanthine dehydrogenase/oxidase"/>
    <property type="match status" value="1"/>
</dbReference>
<dbReference type="SUPFAM" id="SSF56176">
    <property type="entry name" value="FAD-binding/transporter-associated domain-like"/>
    <property type="match status" value="1"/>
</dbReference>
<feature type="binding site" evidence="20">
    <location>
        <position position="774"/>
    </location>
    <ligand>
        <name>Mo-molybdopterin</name>
        <dbReference type="ChEBI" id="CHEBI:71302"/>
    </ligand>
    <ligandPart>
        <name>Mo</name>
        <dbReference type="ChEBI" id="CHEBI:28685"/>
    </ligandPart>
</feature>
<dbReference type="Pfam" id="PF00941">
    <property type="entry name" value="FAD_binding_5"/>
    <property type="match status" value="1"/>
</dbReference>